<evidence type="ECO:0000256" key="1">
    <source>
        <dbReference type="SAM" id="SignalP"/>
    </source>
</evidence>
<evidence type="ECO:0000313" key="3">
    <source>
        <dbReference type="Proteomes" id="UP001152024"/>
    </source>
</evidence>
<comment type="caution">
    <text evidence="2">The sequence shown here is derived from an EMBL/GenBank/DDBJ whole genome shotgun (WGS) entry which is preliminary data.</text>
</comment>
<keyword evidence="1" id="KW-0732">Signal</keyword>
<dbReference type="Proteomes" id="UP001152024">
    <property type="component" value="Unassembled WGS sequence"/>
</dbReference>
<feature type="chain" id="PRO_5047362328" evidence="1">
    <location>
        <begin position="17"/>
        <end position="336"/>
    </location>
</feature>
<organism evidence="2 3">
    <name type="scientific">Fusarium equiseti</name>
    <name type="common">Fusarium scirpi</name>
    <dbReference type="NCBI Taxonomy" id="61235"/>
    <lineage>
        <taxon>Eukaryota</taxon>
        <taxon>Fungi</taxon>
        <taxon>Dikarya</taxon>
        <taxon>Ascomycota</taxon>
        <taxon>Pezizomycotina</taxon>
        <taxon>Sordariomycetes</taxon>
        <taxon>Hypocreomycetidae</taxon>
        <taxon>Hypocreales</taxon>
        <taxon>Nectriaceae</taxon>
        <taxon>Fusarium</taxon>
        <taxon>Fusarium incarnatum-equiseti species complex</taxon>
    </lineage>
</organism>
<reference evidence="2" key="1">
    <citation type="submission" date="2022-09" db="EMBL/GenBank/DDBJ databases">
        <title>Fusarium specimens isolated from Avocado Roots.</title>
        <authorList>
            <person name="Stajich J."/>
            <person name="Roper C."/>
            <person name="Heimlech-Rivalta G."/>
        </authorList>
    </citation>
    <scope>NUCLEOTIDE SEQUENCE</scope>
    <source>
        <strain evidence="2">CF00095</strain>
    </source>
</reference>
<proteinExistence type="predicted"/>
<feature type="signal peptide" evidence="1">
    <location>
        <begin position="1"/>
        <end position="16"/>
    </location>
</feature>
<keyword evidence="3" id="KW-1185">Reference proteome</keyword>
<protein>
    <submittedName>
        <fullName evidence="2">Uncharacterized protein</fullName>
    </submittedName>
</protein>
<dbReference type="EMBL" id="JAOQBH010000010">
    <property type="protein sequence ID" value="KAJ4130277.1"/>
    <property type="molecule type" value="Genomic_DNA"/>
</dbReference>
<evidence type="ECO:0000313" key="2">
    <source>
        <dbReference type="EMBL" id="KAJ4130277.1"/>
    </source>
</evidence>
<name>A0ABQ8RAI5_FUSEQ</name>
<sequence length="336" mass="35885">MRTQLVLSLAVGFVAASPCKQLTSAVTILPESFLTSSTTEEIPASIETSVTETFTFTTVDDASTDVVSTTLTASFADTTTFFTVETSATETSTSVGTTSDGFSSTTVTASSADTTTLFTTETSAETTEQTTTLTLSETTTAEMTTTTEVAEPTGFFIIAGPGQALGEKLESSTREDSVVVFNTLSWRGDAYRPRRFVVDDTTGVLLNEGTPMCAFFNFSDKTRASVSLCSQERNVGGSSYITCSSAPSAGNALVCTAVKLDCQQIGPSNQRCEVAEEDQLWNNQFFLQHYTSGDLAGESNLFFGRDNLAETFQSSYSTLETVDLFVDFVEISMPPA</sequence>
<gene>
    <name evidence="2" type="ORF">NW768_007260</name>
</gene>
<accession>A0ABQ8RAI5</accession>